<reference evidence="4" key="1">
    <citation type="submission" date="2025-08" db="UniProtKB">
        <authorList>
            <consortium name="Ensembl"/>
        </authorList>
    </citation>
    <scope>IDENTIFICATION</scope>
</reference>
<feature type="signal peptide" evidence="3">
    <location>
        <begin position="1"/>
        <end position="21"/>
    </location>
</feature>
<evidence type="ECO:0000313" key="5">
    <source>
        <dbReference type="Proteomes" id="UP000694414"/>
    </source>
</evidence>
<feature type="region of interest" description="Disordered" evidence="2">
    <location>
        <begin position="23"/>
        <end position="68"/>
    </location>
</feature>
<feature type="compositionally biased region" description="Basic and acidic residues" evidence="2">
    <location>
        <begin position="36"/>
        <end position="62"/>
    </location>
</feature>
<evidence type="ECO:0000256" key="1">
    <source>
        <dbReference type="ARBA" id="ARBA00006631"/>
    </source>
</evidence>
<protein>
    <submittedName>
        <fullName evidence="4">Uncharacterized protein</fullName>
    </submittedName>
</protein>
<feature type="compositionally biased region" description="Basic residues" evidence="2">
    <location>
        <begin position="24"/>
        <end position="35"/>
    </location>
</feature>
<name>A0A8C9AHF9_PROSS</name>
<dbReference type="Ensembl" id="ENSPSMT00000038666.1">
    <property type="protein sequence ID" value="ENSPSMP00000033556.1"/>
    <property type="gene ID" value="ENSPSMG00000023148.1"/>
</dbReference>
<evidence type="ECO:0000256" key="2">
    <source>
        <dbReference type="SAM" id="MobiDB-lite"/>
    </source>
</evidence>
<proteinExistence type="inferred from homology"/>
<sequence>MKGVSFFLLIALSSIVSGTESLKGAKKKPLKQPKKCAKEMDKEDKVFKEKQKEEHKKSEMLKGKAPVKGPMAMGGIKYAVSCT</sequence>
<feature type="chain" id="PRO_5034860517" evidence="3">
    <location>
        <begin position="22"/>
        <end position="83"/>
    </location>
</feature>
<dbReference type="AlphaFoldDB" id="A0A8C9AHF9"/>
<dbReference type="PANTHER" id="PTHR28632">
    <property type="entry name" value="TRANSLATION MACHINERY-ASSOCIATED PROTEIN 7"/>
    <property type="match status" value="1"/>
</dbReference>
<comment type="similarity">
    <text evidence="1">Belongs to the TMA7 family.</text>
</comment>
<evidence type="ECO:0000256" key="3">
    <source>
        <dbReference type="SAM" id="SignalP"/>
    </source>
</evidence>
<dbReference type="Pfam" id="PF09072">
    <property type="entry name" value="TMA7"/>
    <property type="match status" value="1"/>
</dbReference>
<keyword evidence="3" id="KW-0732">Signal</keyword>
<organism evidence="4 5">
    <name type="scientific">Prolemur simus</name>
    <name type="common">Greater bamboo lemur</name>
    <name type="synonym">Hapalemur simus</name>
    <dbReference type="NCBI Taxonomy" id="1328070"/>
    <lineage>
        <taxon>Eukaryota</taxon>
        <taxon>Metazoa</taxon>
        <taxon>Chordata</taxon>
        <taxon>Craniata</taxon>
        <taxon>Vertebrata</taxon>
        <taxon>Euteleostomi</taxon>
        <taxon>Mammalia</taxon>
        <taxon>Eutheria</taxon>
        <taxon>Euarchontoglires</taxon>
        <taxon>Primates</taxon>
        <taxon>Strepsirrhini</taxon>
        <taxon>Lemuriformes</taxon>
        <taxon>Lemuridae</taxon>
        <taxon>Prolemur</taxon>
    </lineage>
</organism>
<reference evidence="4" key="2">
    <citation type="submission" date="2025-09" db="UniProtKB">
        <authorList>
            <consortium name="Ensembl"/>
        </authorList>
    </citation>
    <scope>IDENTIFICATION</scope>
</reference>
<evidence type="ECO:0000313" key="4">
    <source>
        <dbReference type="Ensembl" id="ENSPSMP00000033556.1"/>
    </source>
</evidence>
<dbReference type="InterPro" id="IPR015157">
    <property type="entry name" value="TMA7"/>
</dbReference>
<dbReference type="Proteomes" id="UP000694414">
    <property type="component" value="Unplaced"/>
</dbReference>
<accession>A0A8C9AHF9</accession>
<keyword evidence="5" id="KW-1185">Reference proteome</keyword>